<comment type="caution">
    <text evidence="6">The sequence shown here is derived from an EMBL/GenBank/DDBJ whole genome shotgun (WGS) entry which is preliminary data.</text>
</comment>
<dbReference type="GO" id="GO:0015095">
    <property type="term" value="F:magnesium ion transmembrane transporter activity"/>
    <property type="evidence" value="ECO:0007669"/>
    <property type="project" value="InterPro"/>
</dbReference>
<comment type="subcellular location">
    <subcellularLocation>
        <location evidence="1">Membrane</location>
        <topology evidence="1">Multi-pass membrane protein</topology>
    </subcellularLocation>
</comment>
<reference evidence="6" key="1">
    <citation type="submission" date="2022-08" db="EMBL/GenBank/DDBJ databases">
        <authorList>
            <person name="Marques A."/>
        </authorList>
    </citation>
    <scope>NUCLEOTIDE SEQUENCE</scope>
    <source>
        <strain evidence="6">RhyPub2mFocal</strain>
        <tissue evidence="6">Leaves</tissue>
    </source>
</reference>
<keyword evidence="3 5" id="KW-1133">Transmembrane helix</keyword>
<dbReference type="InterPro" id="IPR008521">
    <property type="entry name" value="Mg_trans_NIPA"/>
</dbReference>
<dbReference type="Pfam" id="PF05653">
    <property type="entry name" value="Mg_trans_NIPA"/>
    <property type="match status" value="1"/>
</dbReference>
<feature type="transmembrane region" description="Helical" evidence="5">
    <location>
        <begin position="20"/>
        <end position="39"/>
    </location>
</feature>
<dbReference type="AlphaFoldDB" id="A0AAV8BY42"/>
<evidence type="ECO:0000256" key="4">
    <source>
        <dbReference type="ARBA" id="ARBA00023136"/>
    </source>
</evidence>
<proteinExistence type="predicted"/>
<dbReference type="EMBL" id="JAMFTS010000005">
    <property type="protein sequence ID" value="KAJ4747829.1"/>
    <property type="molecule type" value="Genomic_DNA"/>
</dbReference>
<evidence type="ECO:0000256" key="5">
    <source>
        <dbReference type="SAM" id="Phobius"/>
    </source>
</evidence>
<accession>A0AAV8BY42</accession>
<dbReference type="Proteomes" id="UP001140206">
    <property type="component" value="Chromosome 5"/>
</dbReference>
<evidence type="ECO:0000313" key="7">
    <source>
        <dbReference type="Proteomes" id="UP001140206"/>
    </source>
</evidence>
<name>A0AAV8BY42_9POAL</name>
<dbReference type="PANTHER" id="PTHR46238">
    <property type="entry name" value="REVERSE TRANSCRIPTASE DOMAIN-CONTAINING PROTEIN"/>
    <property type="match status" value="1"/>
</dbReference>
<dbReference type="PANTHER" id="PTHR46238:SF11">
    <property type="entry name" value="AGAMOUS-LIKE MADS-BOX PROTEIN AGL16"/>
    <property type="match status" value="1"/>
</dbReference>
<keyword evidence="7" id="KW-1185">Reference proteome</keyword>
<dbReference type="GO" id="GO:0016020">
    <property type="term" value="C:membrane"/>
    <property type="evidence" value="ECO:0007669"/>
    <property type="project" value="UniProtKB-SubCell"/>
</dbReference>
<evidence type="ECO:0000256" key="3">
    <source>
        <dbReference type="ARBA" id="ARBA00022989"/>
    </source>
</evidence>
<sequence>MAGGAGSWVVSYTGMSADNIKGLVLALSSSSFIGASFIVKKKGLKKAGASGLRAVRKVLKGKFYRTAIRPAMLYGAECWATKRRHVQKMSVAEMRMLRWICGHTRKDRIRNDDIRDMVGVAPIEEKLIQHRLRWFGHIQRRPPEAPVRIGILNHFENTRRGRGRPRLTWEEAVKRDLKEWNVSKELAIDRSAWKLAIHVPEP</sequence>
<evidence type="ECO:0000256" key="2">
    <source>
        <dbReference type="ARBA" id="ARBA00022692"/>
    </source>
</evidence>
<evidence type="ECO:0000313" key="6">
    <source>
        <dbReference type="EMBL" id="KAJ4747829.1"/>
    </source>
</evidence>
<gene>
    <name evidence="6" type="ORF">LUZ62_082234</name>
</gene>
<organism evidence="6 7">
    <name type="scientific">Rhynchospora pubera</name>
    <dbReference type="NCBI Taxonomy" id="906938"/>
    <lineage>
        <taxon>Eukaryota</taxon>
        <taxon>Viridiplantae</taxon>
        <taxon>Streptophyta</taxon>
        <taxon>Embryophyta</taxon>
        <taxon>Tracheophyta</taxon>
        <taxon>Spermatophyta</taxon>
        <taxon>Magnoliopsida</taxon>
        <taxon>Liliopsida</taxon>
        <taxon>Poales</taxon>
        <taxon>Cyperaceae</taxon>
        <taxon>Cyperoideae</taxon>
        <taxon>Rhynchosporeae</taxon>
        <taxon>Rhynchospora</taxon>
    </lineage>
</organism>
<protein>
    <submittedName>
        <fullName evidence="6">Magnesium transporter NIPA (DUF803)</fullName>
    </submittedName>
</protein>
<keyword evidence="2 5" id="KW-0812">Transmembrane</keyword>
<keyword evidence="4 5" id="KW-0472">Membrane</keyword>
<dbReference type="GO" id="GO:0005769">
    <property type="term" value="C:early endosome"/>
    <property type="evidence" value="ECO:0007669"/>
    <property type="project" value="UniProtKB-SubCell"/>
</dbReference>
<evidence type="ECO:0000256" key="1">
    <source>
        <dbReference type="ARBA" id="ARBA00004141"/>
    </source>
</evidence>